<dbReference type="STRING" id="1353009.A0A1Y2IGR6"/>
<dbReference type="AlphaFoldDB" id="A0A1Y2IGR6"/>
<name>A0A1Y2IGR6_TRAC3</name>
<gene>
    <name evidence="1" type="ORF">PYCCODRAFT_1414436</name>
</gene>
<sequence>MGKREMPHNYWGTGGYLLSVCFRKGPVDLGGNYVLFWKHFGIDQERAHTWPACLHPLDQLKENVREGRKIRFCCGKIEGLPMYCCGGWTHEVQSQSMKD</sequence>
<dbReference type="Proteomes" id="UP000193067">
    <property type="component" value="Unassembled WGS sequence"/>
</dbReference>
<evidence type="ECO:0000313" key="1">
    <source>
        <dbReference type="EMBL" id="OSD00360.1"/>
    </source>
</evidence>
<dbReference type="OrthoDB" id="2945048at2759"/>
<protein>
    <submittedName>
        <fullName evidence="1">Uncharacterized protein</fullName>
    </submittedName>
</protein>
<evidence type="ECO:0000313" key="2">
    <source>
        <dbReference type="Proteomes" id="UP000193067"/>
    </source>
</evidence>
<dbReference type="EMBL" id="KZ084119">
    <property type="protein sequence ID" value="OSD00360.1"/>
    <property type="molecule type" value="Genomic_DNA"/>
</dbReference>
<keyword evidence="2" id="KW-1185">Reference proteome</keyword>
<organism evidence="1 2">
    <name type="scientific">Trametes coccinea (strain BRFM310)</name>
    <name type="common">Pycnoporus coccineus</name>
    <dbReference type="NCBI Taxonomy" id="1353009"/>
    <lineage>
        <taxon>Eukaryota</taxon>
        <taxon>Fungi</taxon>
        <taxon>Dikarya</taxon>
        <taxon>Basidiomycota</taxon>
        <taxon>Agaricomycotina</taxon>
        <taxon>Agaricomycetes</taxon>
        <taxon>Polyporales</taxon>
        <taxon>Polyporaceae</taxon>
        <taxon>Trametes</taxon>
    </lineage>
</organism>
<reference evidence="1 2" key="1">
    <citation type="journal article" date="2015" name="Biotechnol. Biofuels">
        <title>Enhanced degradation of softwood versus hardwood by the white-rot fungus Pycnoporus coccineus.</title>
        <authorList>
            <person name="Couturier M."/>
            <person name="Navarro D."/>
            <person name="Chevret D."/>
            <person name="Henrissat B."/>
            <person name="Piumi F."/>
            <person name="Ruiz-Duenas F.J."/>
            <person name="Martinez A.T."/>
            <person name="Grigoriev I.V."/>
            <person name="Riley R."/>
            <person name="Lipzen A."/>
            <person name="Berrin J.G."/>
            <person name="Master E.R."/>
            <person name="Rosso M.N."/>
        </authorList>
    </citation>
    <scope>NUCLEOTIDE SEQUENCE [LARGE SCALE GENOMIC DNA]</scope>
    <source>
        <strain evidence="1 2">BRFM310</strain>
    </source>
</reference>
<proteinExistence type="predicted"/>
<accession>A0A1Y2IGR6</accession>